<dbReference type="FunFam" id="2.60.40.10:FF:000208">
    <property type="entry name" value="Butyrophilin subfamily 1 member A1"/>
    <property type="match status" value="1"/>
</dbReference>
<dbReference type="InterPro" id="IPR013106">
    <property type="entry name" value="Ig_V-set"/>
</dbReference>
<dbReference type="Proteomes" id="UP000694393">
    <property type="component" value="Unplaced"/>
</dbReference>
<dbReference type="PANTHER" id="PTHR24100:SF149">
    <property type="entry name" value="BG-LIKE ANTIGEN 1-RELATED"/>
    <property type="match status" value="1"/>
</dbReference>
<dbReference type="PROSITE" id="PS50835">
    <property type="entry name" value="IG_LIKE"/>
    <property type="match status" value="1"/>
</dbReference>
<evidence type="ECO:0000256" key="7">
    <source>
        <dbReference type="SAM" id="SignalP"/>
    </source>
</evidence>
<dbReference type="Ensembl" id="ENSPCET00000017238.1">
    <property type="protein sequence ID" value="ENSPCEP00000016655.1"/>
    <property type="gene ID" value="ENSPCEG00000013045.1"/>
</dbReference>
<dbReference type="PANTHER" id="PTHR24100">
    <property type="entry name" value="BUTYROPHILIN"/>
    <property type="match status" value="1"/>
</dbReference>
<evidence type="ECO:0000256" key="3">
    <source>
        <dbReference type="ARBA" id="ARBA00022729"/>
    </source>
</evidence>
<reference evidence="9" key="2">
    <citation type="submission" date="2025-09" db="UniProtKB">
        <authorList>
            <consortium name="Ensembl"/>
        </authorList>
    </citation>
    <scope>IDENTIFICATION</scope>
</reference>
<evidence type="ECO:0000313" key="10">
    <source>
        <dbReference type="Proteomes" id="UP000694393"/>
    </source>
</evidence>
<feature type="chain" id="PRO_5034499882" description="Ig-like domain-containing protein" evidence="7">
    <location>
        <begin position="21"/>
        <end position="268"/>
    </location>
</feature>
<accession>A0A8C8SBH4</accession>
<feature type="signal peptide" evidence="7">
    <location>
        <begin position="1"/>
        <end position="20"/>
    </location>
</feature>
<feature type="domain" description="Ig-like" evidence="8">
    <location>
        <begin position="142"/>
        <end position="228"/>
    </location>
</feature>
<dbReference type="AlphaFoldDB" id="A0A8C8SBH4"/>
<keyword evidence="4" id="KW-1133">Transmembrane helix</keyword>
<reference evidence="9" key="1">
    <citation type="submission" date="2025-08" db="UniProtKB">
        <authorList>
            <consortium name="Ensembl"/>
        </authorList>
    </citation>
    <scope>IDENTIFICATION</scope>
</reference>
<proteinExistence type="predicted"/>
<keyword evidence="3 7" id="KW-0732">Signal</keyword>
<comment type="subcellular location">
    <subcellularLocation>
        <location evidence="1">Membrane</location>
    </subcellularLocation>
</comment>
<dbReference type="InterPro" id="IPR053896">
    <property type="entry name" value="BTN3A2-like_Ig-C"/>
</dbReference>
<evidence type="ECO:0000256" key="2">
    <source>
        <dbReference type="ARBA" id="ARBA00022692"/>
    </source>
</evidence>
<keyword evidence="5" id="KW-0472">Membrane</keyword>
<organism evidence="9 10">
    <name type="scientific">Pelusios castaneus</name>
    <name type="common">West African mud turtle</name>
    <dbReference type="NCBI Taxonomy" id="367368"/>
    <lineage>
        <taxon>Eukaryota</taxon>
        <taxon>Metazoa</taxon>
        <taxon>Chordata</taxon>
        <taxon>Craniata</taxon>
        <taxon>Vertebrata</taxon>
        <taxon>Euteleostomi</taxon>
        <taxon>Archelosauria</taxon>
        <taxon>Testudinata</taxon>
        <taxon>Testudines</taxon>
        <taxon>Pleurodira</taxon>
        <taxon>Pelomedusidae</taxon>
        <taxon>Pelusios</taxon>
    </lineage>
</organism>
<dbReference type="GO" id="GO:0001817">
    <property type="term" value="P:regulation of cytokine production"/>
    <property type="evidence" value="ECO:0007669"/>
    <property type="project" value="TreeGrafter"/>
</dbReference>
<keyword evidence="10" id="KW-1185">Reference proteome</keyword>
<dbReference type="Pfam" id="PF07686">
    <property type="entry name" value="V-set"/>
    <property type="match status" value="1"/>
</dbReference>
<dbReference type="InterPro" id="IPR013783">
    <property type="entry name" value="Ig-like_fold"/>
</dbReference>
<dbReference type="InterPro" id="IPR050504">
    <property type="entry name" value="IgSF_BTN/MOG"/>
</dbReference>
<protein>
    <recommendedName>
        <fullName evidence="8">Ig-like domain-containing protein</fullName>
    </recommendedName>
</protein>
<keyword evidence="2" id="KW-0812">Transmembrane</keyword>
<keyword evidence="6" id="KW-0393">Immunoglobulin domain</keyword>
<dbReference type="FunFam" id="2.60.40.10:FF:000088">
    <property type="entry name" value="Butyrophilin subfamily 1 member A1"/>
    <property type="match status" value="1"/>
</dbReference>
<dbReference type="Pfam" id="PF22705">
    <property type="entry name" value="C2-set_3"/>
    <property type="match status" value="1"/>
</dbReference>
<evidence type="ECO:0000313" key="9">
    <source>
        <dbReference type="Ensembl" id="ENSPCEP00000016655.1"/>
    </source>
</evidence>
<dbReference type="InterPro" id="IPR007110">
    <property type="entry name" value="Ig-like_dom"/>
</dbReference>
<evidence type="ECO:0000256" key="5">
    <source>
        <dbReference type="ARBA" id="ARBA00023136"/>
    </source>
</evidence>
<dbReference type="GO" id="GO:0050852">
    <property type="term" value="P:T cell receptor signaling pathway"/>
    <property type="evidence" value="ECO:0007669"/>
    <property type="project" value="TreeGrafter"/>
</dbReference>
<sequence length="268" mass="30573">TCRLDCIFVLFFLRWPLLFALIRDVCILQPVRWHLCIIRTGWRLRVRWFRSKLLSFVHLYHGGKDQYEGQMPEYRGRTELLKAELTDGNVDLRILNIRPSDEGQYICFVQDGSFYDETVLELWVAGQWLVSVVSLCGLGSAPLISIEGHEDGGLQVVCRSAGWYPEPEVLWKDLNGRHLPTASETKSQVENRLFIIETAVIVREQSSQRLSCYIRNTVLNQEKESAIYIAGELWQDGSSTPGRNGASVVGQQGAYRNTLPQVNYSMAC</sequence>
<evidence type="ECO:0000256" key="1">
    <source>
        <dbReference type="ARBA" id="ARBA00004370"/>
    </source>
</evidence>
<dbReference type="GO" id="GO:0005102">
    <property type="term" value="F:signaling receptor binding"/>
    <property type="evidence" value="ECO:0007669"/>
    <property type="project" value="TreeGrafter"/>
</dbReference>
<dbReference type="InterPro" id="IPR036179">
    <property type="entry name" value="Ig-like_dom_sf"/>
</dbReference>
<evidence type="ECO:0000256" key="6">
    <source>
        <dbReference type="ARBA" id="ARBA00023319"/>
    </source>
</evidence>
<dbReference type="SUPFAM" id="SSF48726">
    <property type="entry name" value="Immunoglobulin"/>
    <property type="match status" value="2"/>
</dbReference>
<dbReference type="GO" id="GO:0009897">
    <property type="term" value="C:external side of plasma membrane"/>
    <property type="evidence" value="ECO:0007669"/>
    <property type="project" value="TreeGrafter"/>
</dbReference>
<evidence type="ECO:0000256" key="4">
    <source>
        <dbReference type="ARBA" id="ARBA00022989"/>
    </source>
</evidence>
<evidence type="ECO:0000259" key="8">
    <source>
        <dbReference type="PROSITE" id="PS50835"/>
    </source>
</evidence>
<name>A0A8C8SBH4_9SAUR</name>
<dbReference type="Gene3D" id="2.60.40.10">
    <property type="entry name" value="Immunoglobulins"/>
    <property type="match status" value="2"/>
</dbReference>